<keyword evidence="5 10" id="KW-0808">Transferase</keyword>
<evidence type="ECO:0000313" key="15">
    <source>
        <dbReference type="Proteomes" id="UP000265926"/>
    </source>
</evidence>
<keyword evidence="4 10" id="KW-0963">Cytoplasm</keyword>
<keyword evidence="9" id="KW-0238">DNA-binding</keyword>
<dbReference type="GO" id="GO:0003677">
    <property type="term" value="F:DNA binding"/>
    <property type="evidence" value="ECO:0007669"/>
    <property type="project" value="UniProtKB-UniRule"/>
</dbReference>
<comment type="caution">
    <text evidence="14">The sequence shown here is derived from an EMBL/GenBank/DDBJ whole genome shotgun (WGS) entry which is preliminary data.</text>
</comment>
<dbReference type="InterPro" id="IPR022635">
    <property type="entry name" value="DNA_polIII_beta_C"/>
</dbReference>
<evidence type="ECO:0000256" key="6">
    <source>
        <dbReference type="ARBA" id="ARBA00022695"/>
    </source>
</evidence>
<dbReference type="EMBL" id="QWGR01000016">
    <property type="protein sequence ID" value="RIJ46230.1"/>
    <property type="molecule type" value="Genomic_DNA"/>
</dbReference>
<evidence type="ECO:0000256" key="3">
    <source>
        <dbReference type="ARBA" id="ARBA00021035"/>
    </source>
</evidence>
<dbReference type="AlphaFoldDB" id="A0A399SR43"/>
<dbReference type="Proteomes" id="UP000265926">
    <property type="component" value="Unassembled WGS sequence"/>
</dbReference>
<comment type="function">
    <text evidence="10">Confers DNA tethering and processivity to DNA polymerases and other proteins. Acts as a clamp, forming a ring around DNA (a reaction catalyzed by the clamp-loading complex) which diffuses in an ATP-independent manner freely and bidirectionally along dsDNA. Initially characterized for its ability to contact the catalytic subunit of DNA polymerase III (Pol III), a complex, multichain enzyme responsible for most of the replicative synthesis in bacteria; Pol III exhibits 3'-5' exonuclease proofreading activity. The beta chain is required for initiation of replication as well as for processivity of DNA replication.</text>
</comment>
<gene>
    <name evidence="14" type="primary">dnaN</name>
    <name evidence="14" type="ORF">D1614_19870</name>
</gene>
<dbReference type="OrthoDB" id="8421503at2"/>
<dbReference type="Gene3D" id="3.10.150.10">
    <property type="entry name" value="DNA Polymerase III, subunit A, domain 2"/>
    <property type="match status" value="1"/>
</dbReference>
<evidence type="ECO:0000259" key="12">
    <source>
        <dbReference type="Pfam" id="PF02767"/>
    </source>
</evidence>
<dbReference type="Gene3D" id="3.70.10.10">
    <property type="match status" value="1"/>
</dbReference>
<sequence length="376" mass="41947">MKFVVSSTELLSHLSAISKVISSKSTMPILDNFLFQLNDSELTITASDLESTLITSIELDNIDGTGAVAVPAKLITDTLKEFPEQPLTFQIDKGSFHVEIFSDNGKFSIMGQDPEDFPEQPGLDEEGASSINVSHVVLQKGIEKTLFATADDELRPVMNGIFVELSPDFMSFVASDAHKLVRYRRMDAKSEFESSFILPKKPASLLKNLLPKEEFDVKVEFDDKNAFFTLSNYKLICRLVEGNYPSYNSVIPTNNPNKMVIDRLSLYNTVRRVSVFSNQASNLIKLNINDNKLVVSAQDIDFSISAVERLACEYEGDEIEIGFKSTFMQEILSNISAGDVRLELSDPTRAGLLLPAENDHEDEDMLMLLMPMMINA</sequence>
<name>A0A399SR43_9BACT</name>
<evidence type="ECO:0000313" key="14">
    <source>
        <dbReference type="EMBL" id="RIJ46230.1"/>
    </source>
</evidence>
<dbReference type="GO" id="GO:0009360">
    <property type="term" value="C:DNA polymerase III complex"/>
    <property type="evidence" value="ECO:0007669"/>
    <property type="project" value="InterPro"/>
</dbReference>
<protein>
    <recommendedName>
        <fullName evidence="3 10">Beta sliding clamp</fullName>
    </recommendedName>
</protein>
<dbReference type="SMART" id="SM00480">
    <property type="entry name" value="POL3Bc"/>
    <property type="match status" value="1"/>
</dbReference>
<feature type="domain" description="DNA polymerase III beta sliding clamp central" evidence="12">
    <location>
        <begin position="134"/>
        <end position="245"/>
    </location>
</feature>
<dbReference type="RefSeq" id="WP_119439734.1">
    <property type="nucleotide sequence ID" value="NZ_QWGR01000016.1"/>
</dbReference>
<dbReference type="GO" id="GO:0008408">
    <property type="term" value="F:3'-5' exonuclease activity"/>
    <property type="evidence" value="ECO:0007669"/>
    <property type="project" value="InterPro"/>
</dbReference>
<evidence type="ECO:0000256" key="10">
    <source>
        <dbReference type="PIRNR" id="PIRNR000804"/>
    </source>
</evidence>
<evidence type="ECO:0000259" key="11">
    <source>
        <dbReference type="Pfam" id="PF00712"/>
    </source>
</evidence>
<feature type="domain" description="DNA polymerase III beta sliding clamp N-terminal" evidence="11">
    <location>
        <begin position="1"/>
        <end position="119"/>
    </location>
</feature>
<dbReference type="GO" id="GO:0006271">
    <property type="term" value="P:DNA strand elongation involved in DNA replication"/>
    <property type="evidence" value="ECO:0007669"/>
    <property type="project" value="TreeGrafter"/>
</dbReference>
<dbReference type="GO" id="GO:0003887">
    <property type="term" value="F:DNA-directed DNA polymerase activity"/>
    <property type="evidence" value="ECO:0007669"/>
    <property type="project" value="UniProtKB-UniRule"/>
</dbReference>
<comment type="subcellular location">
    <subcellularLocation>
        <location evidence="1 10">Cytoplasm</location>
    </subcellularLocation>
</comment>
<evidence type="ECO:0000256" key="1">
    <source>
        <dbReference type="ARBA" id="ARBA00004496"/>
    </source>
</evidence>
<reference evidence="14 15" key="1">
    <citation type="submission" date="2018-08" db="EMBL/GenBank/DDBJ databases">
        <title>Pallidiluteibacterium maritimus gen. nov., sp. nov., isolated from coastal sediment.</title>
        <authorList>
            <person name="Zhou L.Y."/>
        </authorList>
    </citation>
    <scope>NUCLEOTIDE SEQUENCE [LARGE SCALE GENOMIC DNA]</scope>
    <source>
        <strain evidence="14 15">XSD2</strain>
    </source>
</reference>
<keyword evidence="7 10" id="KW-0235">DNA replication</keyword>
<dbReference type="InterPro" id="IPR022634">
    <property type="entry name" value="DNA_polIII_beta_N"/>
</dbReference>
<evidence type="ECO:0000256" key="2">
    <source>
        <dbReference type="ARBA" id="ARBA00010752"/>
    </source>
</evidence>
<dbReference type="PANTHER" id="PTHR30478:SF0">
    <property type="entry name" value="BETA SLIDING CLAMP"/>
    <property type="match status" value="1"/>
</dbReference>
<dbReference type="InterPro" id="IPR022637">
    <property type="entry name" value="DNA_polIII_beta_cen"/>
</dbReference>
<dbReference type="NCBIfam" id="TIGR00663">
    <property type="entry name" value="dnan"/>
    <property type="match status" value="1"/>
</dbReference>
<comment type="subunit">
    <text evidence="10">Forms a ring-shaped head-to-tail homodimer around DNA.</text>
</comment>
<evidence type="ECO:0000256" key="8">
    <source>
        <dbReference type="ARBA" id="ARBA00022932"/>
    </source>
</evidence>
<evidence type="ECO:0000256" key="4">
    <source>
        <dbReference type="ARBA" id="ARBA00022490"/>
    </source>
</evidence>
<evidence type="ECO:0000256" key="9">
    <source>
        <dbReference type="ARBA" id="ARBA00023125"/>
    </source>
</evidence>
<dbReference type="InterPro" id="IPR046938">
    <property type="entry name" value="DNA_clamp_sf"/>
</dbReference>
<dbReference type="SUPFAM" id="SSF55979">
    <property type="entry name" value="DNA clamp"/>
    <property type="match status" value="3"/>
</dbReference>
<accession>A0A399SR43</accession>
<keyword evidence="6 10" id="KW-0548">Nucleotidyltransferase</keyword>
<evidence type="ECO:0000256" key="7">
    <source>
        <dbReference type="ARBA" id="ARBA00022705"/>
    </source>
</evidence>
<evidence type="ECO:0000259" key="13">
    <source>
        <dbReference type="Pfam" id="PF02768"/>
    </source>
</evidence>
<feature type="domain" description="DNA polymerase III beta sliding clamp C-terminal" evidence="13">
    <location>
        <begin position="249"/>
        <end position="372"/>
    </location>
</feature>
<dbReference type="Pfam" id="PF02767">
    <property type="entry name" value="DNA_pol3_beta_2"/>
    <property type="match status" value="1"/>
</dbReference>
<comment type="similarity">
    <text evidence="2 10">Belongs to the beta sliding clamp family.</text>
</comment>
<dbReference type="Pfam" id="PF00712">
    <property type="entry name" value="DNA_pol3_beta"/>
    <property type="match status" value="1"/>
</dbReference>
<keyword evidence="15" id="KW-1185">Reference proteome</keyword>
<dbReference type="CDD" id="cd00140">
    <property type="entry name" value="beta_clamp"/>
    <property type="match status" value="1"/>
</dbReference>
<dbReference type="PANTHER" id="PTHR30478">
    <property type="entry name" value="DNA POLYMERASE III SUBUNIT BETA"/>
    <property type="match status" value="1"/>
</dbReference>
<dbReference type="PIRSF" id="PIRSF000804">
    <property type="entry name" value="DNA_pol_III_b"/>
    <property type="match status" value="1"/>
</dbReference>
<keyword evidence="8 10" id="KW-0239">DNA-directed DNA polymerase</keyword>
<dbReference type="InterPro" id="IPR001001">
    <property type="entry name" value="DNA_polIII_beta"/>
</dbReference>
<dbReference type="GO" id="GO:0005737">
    <property type="term" value="C:cytoplasm"/>
    <property type="evidence" value="ECO:0007669"/>
    <property type="project" value="UniProtKB-SubCell"/>
</dbReference>
<dbReference type="Pfam" id="PF02768">
    <property type="entry name" value="DNA_pol3_beta_3"/>
    <property type="match status" value="1"/>
</dbReference>
<evidence type="ECO:0000256" key="5">
    <source>
        <dbReference type="ARBA" id="ARBA00022679"/>
    </source>
</evidence>
<proteinExistence type="inferred from homology"/>
<organism evidence="14 15">
    <name type="scientific">Maribellus luteus</name>
    <dbReference type="NCBI Taxonomy" id="2305463"/>
    <lineage>
        <taxon>Bacteria</taxon>
        <taxon>Pseudomonadati</taxon>
        <taxon>Bacteroidota</taxon>
        <taxon>Bacteroidia</taxon>
        <taxon>Marinilabiliales</taxon>
        <taxon>Prolixibacteraceae</taxon>
        <taxon>Maribellus</taxon>
    </lineage>
</organism>